<name>A0AAV2Q6J6_MEGNR</name>
<evidence type="ECO:0000259" key="4">
    <source>
        <dbReference type="Pfam" id="PF23071"/>
    </source>
</evidence>
<feature type="domain" description="DUF7042" evidence="2">
    <location>
        <begin position="109"/>
        <end position="240"/>
    </location>
</feature>
<dbReference type="AlphaFoldDB" id="A0AAV2Q6J6"/>
<protein>
    <submittedName>
        <fullName evidence="5">Uncharacterized protein</fullName>
    </submittedName>
</protein>
<evidence type="ECO:0000256" key="1">
    <source>
        <dbReference type="SAM" id="MobiDB-lite"/>
    </source>
</evidence>
<dbReference type="PANTHER" id="PTHR22255:SF9">
    <property type="entry name" value="LP06548P"/>
    <property type="match status" value="1"/>
</dbReference>
<dbReference type="InterPro" id="IPR055470">
    <property type="entry name" value="DUF7042"/>
</dbReference>
<dbReference type="PANTHER" id="PTHR22255">
    <property type="entry name" value="LP06548P"/>
    <property type="match status" value="1"/>
</dbReference>
<feature type="domain" description="DUF7043" evidence="3">
    <location>
        <begin position="246"/>
        <end position="387"/>
    </location>
</feature>
<dbReference type="EMBL" id="CAXKWB010003659">
    <property type="protein sequence ID" value="CAL4069803.1"/>
    <property type="molecule type" value="Genomic_DNA"/>
</dbReference>
<dbReference type="InterPro" id="IPR055471">
    <property type="entry name" value="DUF7043"/>
</dbReference>
<feature type="region of interest" description="Disordered" evidence="1">
    <location>
        <begin position="309"/>
        <end position="328"/>
    </location>
</feature>
<proteinExistence type="predicted"/>
<reference evidence="5 6" key="1">
    <citation type="submission" date="2024-05" db="EMBL/GenBank/DDBJ databases">
        <authorList>
            <person name="Wallberg A."/>
        </authorList>
    </citation>
    <scope>NUCLEOTIDE SEQUENCE [LARGE SCALE GENOMIC DNA]</scope>
</reference>
<gene>
    <name evidence="5" type="ORF">MNOR_LOCUS8051</name>
</gene>
<accession>A0AAV2Q6J6</accession>
<evidence type="ECO:0000259" key="2">
    <source>
        <dbReference type="Pfam" id="PF23069"/>
    </source>
</evidence>
<evidence type="ECO:0000259" key="3">
    <source>
        <dbReference type="Pfam" id="PF23070"/>
    </source>
</evidence>
<dbReference type="Pfam" id="PF23070">
    <property type="entry name" value="DUF7043"/>
    <property type="match status" value="1"/>
</dbReference>
<evidence type="ECO:0000313" key="5">
    <source>
        <dbReference type="EMBL" id="CAL4069803.1"/>
    </source>
</evidence>
<evidence type="ECO:0000313" key="6">
    <source>
        <dbReference type="Proteomes" id="UP001497623"/>
    </source>
</evidence>
<feature type="non-terminal residue" evidence="5">
    <location>
        <position position="1"/>
    </location>
</feature>
<comment type="caution">
    <text evidence="5">The sequence shown here is derived from an EMBL/GenBank/DDBJ whole genome shotgun (WGS) entry which is preliminary data.</text>
</comment>
<dbReference type="GO" id="GO:0061909">
    <property type="term" value="P:autophagosome-lysosome fusion"/>
    <property type="evidence" value="ECO:0007669"/>
    <property type="project" value="TreeGrafter"/>
</dbReference>
<dbReference type="InterPro" id="IPR055472">
    <property type="entry name" value="DUF7044"/>
</dbReference>
<dbReference type="Pfam" id="PF23069">
    <property type="entry name" value="DUF7042"/>
    <property type="match status" value="1"/>
</dbReference>
<feature type="non-terminal residue" evidence="5">
    <location>
        <position position="583"/>
    </location>
</feature>
<keyword evidence="6" id="KW-1185">Reference proteome</keyword>
<dbReference type="Proteomes" id="UP001497623">
    <property type="component" value="Unassembled WGS sequence"/>
</dbReference>
<feature type="domain" description="DUF7044" evidence="4">
    <location>
        <begin position="4"/>
        <end position="91"/>
    </location>
</feature>
<sequence>FTGECEFPEIWSGEWFQSGMGDNGPVVINRHNVIHPTDTKKCIEKGKANRYLVRDEKYDCYKCMVINMKHPNVIQYKESYCERLKPLRELCLSITGDAMLYSMFRLTAEPVSCPFHDPLTFTYAKSYYECKSPLSQVDACADDSRLLFRHQACADVPGSEAFDEQLVCLASWKEGSNHYLVGKIDHLHAKTDEDRYRCFIYEKPHHADDQATWNVAQSADATCQGLISAHEGSKTMKLTKVSHGGKKCKFPSWLTDHRHWHTLDSTQSYYVYHKDTSLKISNGTEMPEDLETRRSTDVRLVCQEYLSGGSGHQNHHKHHRADHQNQTNHHLNQESDQVTLIAHVTVGCKSGYQCIQIYRRDEHVVQVQSGDLAYVAEEACTQHYWNPVTANITTLVTKTTDQVVPKSKCGPFGKYQLSDTSLLSGCRSNGPQTFTQVHVGCSTEDTLTLHTNCPQSQIDTYHCQGHWESEGVTYVVASPTSRPSGSPRRVCFTYTSTRGVAEGALETYTMTARHDTCIPRQHDAHMAINATLSGVCAETAANTSGGFRVSVSLWSLLLPLMLLLLLRLQTSSPFEIHRKSFPV</sequence>
<organism evidence="5 6">
    <name type="scientific">Meganyctiphanes norvegica</name>
    <name type="common">Northern krill</name>
    <name type="synonym">Thysanopoda norvegica</name>
    <dbReference type="NCBI Taxonomy" id="48144"/>
    <lineage>
        <taxon>Eukaryota</taxon>
        <taxon>Metazoa</taxon>
        <taxon>Ecdysozoa</taxon>
        <taxon>Arthropoda</taxon>
        <taxon>Crustacea</taxon>
        <taxon>Multicrustacea</taxon>
        <taxon>Malacostraca</taxon>
        <taxon>Eumalacostraca</taxon>
        <taxon>Eucarida</taxon>
        <taxon>Euphausiacea</taxon>
        <taxon>Euphausiidae</taxon>
        <taxon>Meganyctiphanes</taxon>
    </lineage>
</organism>
<dbReference type="Pfam" id="PF23071">
    <property type="entry name" value="DUF7044"/>
    <property type="match status" value="1"/>
</dbReference>